<evidence type="ECO:0000313" key="3">
    <source>
        <dbReference type="EMBL" id="MCE7006363.1"/>
    </source>
</evidence>
<dbReference type="InterPro" id="IPR051531">
    <property type="entry name" value="N-acetyltransferase"/>
</dbReference>
<dbReference type="Gene3D" id="3.10.180.10">
    <property type="entry name" value="2,3-Dihydroxybiphenyl 1,2-Dioxygenase, domain 1"/>
    <property type="match status" value="1"/>
</dbReference>
<gene>
    <name evidence="3" type="ORF">LWC34_26525</name>
</gene>
<keyword evidence="4" id="KW-1185">Reference proteome</keyword>
<dbReference type="InterPro" id="IPR016181">
    <property type="entry name" value="Acyl_CoA_acyltransferase"/>
</dbReference>
<dbReference type="PROSITE" id="PS51186">
    <property type="entry name" value="GNAT"/>
    <property type="match status" value="1"/>
</dbReference>
<proteinExistence type="predicted"/>
<dbReference type="Proteomes" id="UP001521150">
    <property type="component" value="Unassembled WGS sequence"/>
</dbReference>
<dbReference type="Gene3D" id="3.40.630.30">
    <property type="match status" value="1"/>
</dbReference>
<evidence type="ECO:0000259" key="1">
    <source>
        <dbReference type="PROSITE" id="PS51186"/>
    </source>
</evidence>
<dbReference type="InterPro" id="IPR037523">
    <property type="entry name" value="VOC_core"/>
</dbReference>
<comment type="caution">
    <text evidence="3">The sequence shown here is derived from an EMBL/GenBank/DDBJ whole genome shotgun (WGS) entry which is preliminary data.</text>
</comment>
<dbReference type="SUPFAM" id="SSF54593">
    <property type="entry name" value="Glyoxalase/Bleomycin resistance protein/Dihydroxybiphenyl dioxygenase"/>
    <property type="match status" value="1"/>
</dbReference>
<organism evidence="3 4">
    <name type="scientific">Kibdelosporangium philippinense</name>
    <dbReference type="NCBI Taxonomy" id="211113"/>
    <lineage>
        <taxon>Bacteria</taxon>
        <taxon>Bacillati</taxon>
        <taxon>Actinomycetota</taxon>
        <taxon>Actinomycetes</taxon>
        <taxon>Pseudonocardiales</taxon>
        <taxon>Pseudonocardiaceae</taxon>
        <taxon>Kibdelosporangium</taxon>
    </lineage>
</organism>
<reference evidence="3 4" key="1">
    <citation type="submission" date="2021-12" db="EMBL/GenBank/DDBJ databases">
        <title>Genome sequence of Kibdelosporangium philippinense ATCC 49844.</title>
        <authorList>
            <person name="Fedorov E.A."/>
            <person name="Omeragic M."/>
            <person name="Shalygina K.F."/>
            <person name="Maclea K.S."/>
        </authorList>
    </citation>
    <scope>NUCLEOTIDE SEQUENCE [LARGE SCALE GENOMIC DNA]</scope>
    <source>
        <strain evidence="3 4">ATCC 49844</strain>
    </source>
</reference>
<dbReference type="SUPFAM" id="SSF55729">
    <property type="entry name" value="Acyl-CoA N-acyltransferases (Nat)"/>
    <property type="match status" value="1"/>
</dbReference>
<feature type="domain" description="VOC" evidence="2">
    <location>
        <begin position="172"/>
        <end position="284"/>
    </location>
</feature>
<dbReference type="Pfam" id="PF00903">
    <property type="entry name" value="Glyoxalase"/>
    <property type="match status" value="1"/>
</dbReference>
<dbReference type="PANTHER" id="PTHR43792:SF1">
    <property type="entry name" value="N-ACETYLTRANSFERASE DOMAIN-CONTAINING PROTEIN"/>
    <property type="match status" value="1"/>
</dbReference>
<dbReference type="InterPro" id="IPR029068">
    <property type="entry name" value="Glyas_Bleomycin-R_OHBP_Dase"/>
</dbReference>
<dbReference type="InterPro" id="IPR004360">
    <property type="entry name" value="Glyas_Fos-R_dOase_dom"/>
</dbReference>
<protein>
    <submittedName>
        <fullName evidence="3">GNAT family N-acetyltransferase</fullName>
    </submittedName>
</protein>
<sequence length="285" mass="30931">MGIPLRTERLWLVPLDSAADAADVHVAFADPEVMMYWDEPPSRDVGETAGRLAGAVGDYWTVRDVDGGPVLGLIGIMGGVDIPGLQWILRRDVWGRGYAGEAAIAFVEYALGELGLERVEAWVDIANGRSIAVARRAGLTERGRLPQRYPHRDRPHETVVMGRARLAEPTVVLNVVVELPVRDVSGTSGLFENVFGCTVLFTEDDFAGLGIGAWSGGRRIHLVTDERPSPVRLSLETVTEFDAIHARAVAAGVQIGQYPVVQPWGRREFVIALPDGHEVTVSGPL</sequence>
<dbReference type="EMBL" id="JAJVCN010000002">
    <property type="protein sequence ID" value="MCE7006363.1"/>
    <property type="molecule type" value="Genomic_DNA"/>
</dbReference>
<name>A0ABS8ZIT3_9PSEU</name>
<dbReference type="RefSeq" id="WP_233727851.1">
    <property type="nucleotide sequence ID" value="NZ_JAJVCN010000002.1"/>
</dbReference>
<evidence type="ECO:0000259" key="2">
    <source>
        <dbReference type="PROSITE" id="PS51819"/>
    </source>
</evidence>
<evidence type="ECO:0000313" key="4">
    <source>
        <dbReference type="Proteomes" id="UP001521150"/>
    </source>
</evidence>
<dbReference type="InterPro" id="IPR000182">
    <property type="entry name" value="GNAT_dom"/>
</dbReference>
<dbReference type="PANTHER" id="PTHR43792">
    <property type="entry name" value="GNAT FAMILY, PUTATIVE (AFU_ORTHOLOGUE AFUA_3G00765)-RELATED-RELATED"/>
    <property type="match status" value="1"/>
</dbReference>
<dbReference type="Pfam" id="PF13302">
    <property type="entry name" value="Acetyltransf_3"/>
    <property type="match status" value="1"/>
</dbReference>
<dbReference type="PROSITE" id="PS51819">
    <property type="entry name" value="VOC"/>
    <property type="match status" value="1"/>
</dbReference>
<feature type="domain" description="N-acetyltransferase" evidence="1">
    <location>
        <begin position="8"/>
        <end position="166"/>
    </location>
</feature>
<accession>A0ABS8ZIT3</accession>